<evidence type="ECO:0000259" key="6">
    <source>
        <dbReference type="Pfam" id="PF24827"/>
    </source>
</evidence>
<comment type="cofactor">
    <cofactor evidence="1">
        <name>Zn(2+)</name>
        <dbReference type="ChEBI" id="CHEBI:29105"/>
    </cofactor>
</comment>
<dbReference type="SUPFAM" id="SSF53187">
    <property type="entry name" value="Zn-dependent exopeptidases"/>
    <property type="match status" value="1"/>
</dbReference>
<sequence length="386" mass="42573">MVVVEKDLVTLNQDIAGQEIGIPVYRIFDKSIVNKTKAAGSGNKPVPKVYIQSAVHAAEMQGSAVIFRLIEQLKKLTLFAEFTLVPNCNPFGRTQRAGEYLQGRYDATTGNNWNRFYHYDETDVVSFVESLEQAEIDLIKSGSETKLVRSFKSFLKHKLGSKLDKDWGVNTAQFLNTTLQEIAVDADIVLDLHTGPSSTRHIYSPEFLAGQATAFNIENIISIPPKFAGALDEASFTPWVHLTELFADRGIELKYKVSAFTIELGSQENICLTQALSDSAGILNYLQQHHLVEGFVGVEPVDITTTLLKNYKTLFSKHAGMVEYLVKAGDKVAKGQVIARVLNSLEFDTKHAIVDVKAPDTGTVILHYPSAAVQVGTQLFKIAVHG</sequence>
<gene>
    <name evidence="7" type="ORF">RT723_02325</name>
</gene>
<dbReference type="PANTHER" id="PTHR37326">
    <property type="entry name" value="BLL3975 PROTEIN"/>
    <property type="match status" value="1"/>
</dbReference>
<organism evidence="7 8">
    <name type="scientific">Psychrosphaera aquimarina</name>
    <dbReference type="NCBI Taxonomy" id="2044854"/>
    <lineage>
        <taxon>Bacteria</taxon>
        <taxon>Pseudomonadati</taxon>
        <taxon>Pseudomonadota</taxon>
        <taxon>Gammaproteobacteria</taxon>
        <taxon>Alteromonadales</taxon>
        <taxon>Pseudoalteromonadaceae</taxon>
        <taxon>Psychrosphaera</taxon>
    </lineage>
</organism>
<comment type="caution">
    <text evidence="7">The sequence shown here is derived from an EMBL/GenBank/DDBJ whole genome shotgun (WGS) entry which is preliminary data.</text>
</comment>
<dbReference type="InterPro" id="IPR055438">
    <property type="entry name" value="AstE_AspA_cat"/>
</dbReference>
<keyword evidence="8" id="KW-1185">Reference proteome</keyword>
<name>A0ABU3QWQ7_9GAMM</name>
<evidence type="ECO:0000256" key="1">
    <source>
        <dbReference type="ARBA" id="ARBA00001947"/>
    </source>
</evidence>
<proteinExistence type="predicted"/>
<accession>A0ABU3QWQ7</accession>
<dbReference type="Gene3D" id="2.40.50.100">
    <property type="match status" value="1"/>
</dbReference>
<protein>
    <submittedName>
        <fullName evidence="7">Succinylglutamate desuccinylase/aspartoacylase family protein</fullName>
    </submittedName>
</protein>
<reference evidence="7 8" key="1">
    <citation type="submission" date="2023-10" db="EMBL/GenBank/DDBJ databases">
        <title>Psychrosphaera aquimaarina strain SW33 isolated from seawater.</title>
        <authorList>
            <person name="Bayburt H."/>
            <person name="Kim J.M."/>
            <person name="Choi B.J."/>
            <person name="Jeon C.O."/>
        </authorList>
    </citation>
    <scope>NUCLEOTIDE SEQUENCE [LARGE SCALE GENOMIC DNA]</scope>
    <source>
        <strain evidence="7 8">KCTC 52743</strain>
    </source>
</reference>
<evidence type="ECO:0000256" key="3">
    <source>
        <dbReference type="ARBA" id="ARBA00022801"/>
    </source>
</evidence>
<dbReference type="RefSeq" id="WP_315945741.1">
    <property type="nucleotide sequence ID" value="NZ_JAWCUA010000001.1"/>
</dbReference>
<dbReference type="Gene3D" id="3.40.630.10">
    <property type="entry name" value="Zn peptidases"/>
    <property type="match status" value="1"/>
</dbReference>
<dbReference type="InterPro" id="IPR000089">
    <property type="entry name" value="Biotin_lipoyl"/>
</dbReference>
<dbReference type="Pfam" id="PF24827">
    <property type="entry name" value="AstE_AspA_cat"/>
    <property type="match status" value="1"/>
</dbReference>
<keyword evidence="3" id="KW-0378">Hydrolase</keyword>
<dbReference type="InterPro" id="IPR053138">
    <property type="entry name" value="N-alpha-Ac-DABA_deacetylase"/>
</dbReference>
<dbReference type="PANTHER" id="PTHR37326:SF1">
    <property type="entry name" value="BLL3975 PROTEIN"/>
    <property type="match status" value="1"/>
</dbReference>
<feature type="domain" description="Lipoyl-binding" evidence="5">
    <location>
        <begin position="319"/>
        <end position="382"/>
    </location>
</feature>
<keyword evidence="4" id="KW-0862">Zinc</keyword>
<evidence type="ECO:0000256" key="2">
    <source>
        <dbReference type="ARBA" id="ARBA00022723"/>
    </source>
</evidence>
<dbReference type="Pfam" id="PF00364">
    <property type="entry name" value="Biotin_lipoyl"/>
    <property type="match status" value="1"/>
</dbReference>
<keyword evidence="2" id="KW-0479">Metal-binding</keyword>
<dbReference type="Proteomes" id="UP001257914">
    <property type="component" value="Unassembled WGS sequence"/>
</dbReference>
<evidence type="ECO:0000259" key="5">
    <source>
        <dbReference type="Pfam" id="PF00364"/>
    </source>
</evidence>
<feature type="domain" description="Succinylglutamate desuccinylase/Aspartoacylase catalytic" evidence="6">
    <location>
        <begin position="46"/>
        <end position="287"/>
    </location>
</feature>
<evidence type="ECO:0000313" key="7">
    <source>
        <dbReference type="EMBL" id="MDU0111861.1"/>
    </source>
</evidence>
<evidence type="ECO:0000313" key="8">
    <source>
        <dbReference type="Proteomes" id="UP001257914"/>
    </source>
</evidence>
<evidence type="ECO:0000256" key="4">
    <source>
        <dbReference type="ARBA" id="ARBA00022833"/>
    </source>
</evidence>
<dbReference type="EMBL" id="JAWCUA010000001">
    <property type="protein sequence ID" value="MDU0111861.1"/>
    <property type="molecule type" value="Genomic_DNA"/>
</dbReference>